<keyword evidence="1" id="KW-1133">Transmembrane helix</keyword>
<protein>
    <submittedName>
        <fullName evidence="2">Uncharacterized protein</fullName>
    </submittedName>
</protein>
<accession>A0A450T6S6</accession>
<gene>
    <name evidence="2" type="ORF">BECKFW1821C_GA0114237_10022</name>
</gene>
<keyword evidence="1" id="KW-0812">Transmembrane</keyword>
<evidence type="ECO:0000313" key="2">
    <source>
        <dbReference type="EMBL" id="VFJ62191.1"/>
    </source>
</evidence>
<sequence length="56" mass="6494">METTELIFVILGGVIPALFFIVPLFLMARSLRGMNERMSNRHETLVRTRPPRLRPV</sequence>
<keyword evidence="1" id="KW-0472">Membrane</keyword>
<proteinExistence type="predicted"/>
<feature type="transmembrane region" description="Helical" evidence="1">
    <location>
        <begin position="6"/>
        <end position="28"/>
    </location>
</feature>
<reference evidence="2" key="1">
    <citation type="submission" date="2019-02" db="EMBL/GenBank/DDBJ databases">
        <authorList>
            <person name="Gruber-Vodicka R. H."/>
            <person name="Seah K. B. B."/>
        </authorList>
    </citation>
    <scope>NUCLEOTIDE SEQUENCE</scope>
    <source>
        <strain evidence="2">BECK_BZ131</strain>
    </source>
</reference>
<dbReference type="AlphaFoldDB" id="A0A450T6S6"/>
<dbReference type="EMBL" id="CAADFE010000002">
    <property type="protein sequence ID" value="VFJ62191.1"/>
    <property type="molecule type" value="Genomic_DNA"/>
</dbReference>
<organism evidence="2">
    <name type="scientific">Candidatus Kentrum sp. FW</name>
    <dbReference type="NCBI Taxonomy" id="2126338"/>
    <lineage>
        <taxon>Bacteria</taxon>
        <taxon>Pseudomonadati</taxon>
        <taxon>Pseudomonadota</taxon>
        <taxon>Gammaproteobacteria</taxon>
        <taxon>Candidatus Kentrum</taxon>
    </lineage>
</organism>
<evidence type="ECO:0000256" key="1">
    <source>
        <dbReference type="SAM" id="Phobius"/>
    </source>
</evidence>
<name>A0A450T6S6_9GAMM</name>